<gene>
    <name evidence="1" type="primary">ORF28247</name>
</gene>
<name>A0A0B6YME8_9EUPU</name>
<evidence type="ECO:0000313" key="1">
    <source>
        <dbReference type="EMBL" id="CEK56675.1"/>
    </source>
</evidence>
<dbReference type="AlphaFoldDB" id="A0A0B6YME8"/>
<feature type="non-terminal residue" evidence="1">
    <location>
        <position position="70"/>
    </location>
</feature>
<dbReference type="EMBL" id="HACG01009810">
    <property type="protein sequence ID" value="CEK56675.1"/>
    <property type="molecule type" value="Transcribed_RNA"/>
</dbReference>
<organism evidence="1">
    <name type="scientific">Arion vulgaris</name>
    <dbReference type="NCBI Taxonomy" id="1028688"/>
    <lineage>
        <taxon>Eukaryota</taxon>
        <taxon>Metazoa</taxon>
        <taxon>Spiralia</taxon>
        <taxon>Lophotrochozoa</taxon>
        <taxon>Mollusca</taxon>
        <taxon>Gastropoda</taxon>
        <taxon>Heterobranchia</taxon>
        <taxon>Euthyneura</taxon>
        <taxon>Panpulmonata</taxon>
        <taxon>Eupulmonata</taxon>
        <taxon>Stylommatophora</taxon>
        <taxon>Helicina</taxon>
        <taxon>Arionoidea</taxon>
        <taxon>Arionidae</taxon>
        <taxon>Arion</taxon>
    </lineage>
</organism>
<reference evidence="1" key="1">
    <citation type="submission" date="2014-12" db="EMBL/GenBank/DDBJ databases">
        <title>Insight into the proteome of Arion vulgaris.</title>
        <authorList>
            <person name="Aradska J."/>
            <person name="Bulat T."/>
            <person name="Smidak R."/>
            <person name="Sarate P."/>
            <person name="Gangsoo J."/>
            <person name="Sialana F."/>
            <person name="Bilban M."/>
            <person name="Lubec G."/>
        </authorList>
    </citation>
    <scope>NUCLEOTIDE SEQUENCE</scope>
    <source>
        <tissue evidence="1">Skin</tissue>
    </source>
</reference>
<proteinExistence type="predicted"/>
<accession>A0A0B6YME8</accession>
<protein>
    <submittedName>
        <fullName evidence="1">Uncharacterized protein</fullName>
    </submittedName>
</protein>
<sequence length="70" mass="8017">MSPKNVNILGNWITPIHEQSQHKINIRTMNMVRQKINQAYAGVNITQGEVSDKPGSDLEFVDHELDRVME</sequence>